<evidence type="ECO:0000313" key="1">
    <source>
        <dbReference type="EMBL" id="GMN57728.1"/>
    </source>
</evidence>
<dbReference type="Gene3D" id="3.30.70.260">
    <property type="match status" value="1"/>
</dbReference>
<protein>
    <submittedName>
        <fullName evidence="1">Uncharacterized protein</fullName>
    </submittedName>
</protein>
<reference evidence="1" key="1">
    <citation type="submission" date="2023-07" db="EMBL/GenBank/DDBJ databases">
        <title>draft genome sequence of fig (Ficus carica).</title>
        <authorList>
            <person name="Takahashi T."/>
            <person name="Nishimura K."/>
        </authorList>
    </citation>
    <scope>NUCLEOTIDE SEQUENCE</scope>
</reference>
<dbReference type="PANTHER" id="PTHR11934">
    <property type="entry name" value="RIBOSE-5-PHOSPHATE ISOMERASE"/>
    <property type="match status" value="1"/>
</dbReference>
<dbReference type="Proteomes" id="UP001187192">
    <property type="component" value="Unassembled WGS sequence"/>
</dbReference>
<dbReference type="GO" id="GO:0005737">
    <property type="term" value="C:cytoplasm"/>
    <property type="evidence" value="ECO:0007669"/>
    <property type="project" value="TreeGrafter"/>
</dbReference>
<accession>A0AA88DLZ6</accession>
<organism evidence="1 2">
    <name type="scientific">Ficus carica</name>
    <name type="common">Common fig</name>
    <dbReference type="NCBI Taxonomy" id="3494"/>
    <lineage>
        <taxon>Eukaryota</taxon>
        <taxon>Viridiplantae</taxon>
        <taxon>Streptophyta</taxon>
        <taxon>Embryophyta</taxon>
        <taxon>Tracheophyta</taxon>
        <taxon>Spermatophyta</taxon>
        <taxon>Magnoliopsida</taxon>
        <taxon>eudicotyledons</taxon>
        <taxon>Gunneridae</taxon>
        <taxon>Pentapetalae</taxon>
        <taxon>rosids</taxon>
        <taxon>fabids</taxon>
        <taxon>Rosales</taxon>
        <taxon>Moraceae</taxon>
        <taxon>Ficeae</taxon>
        <taxon>Ficus</taxon>
    </lineage>
</organism>
<dbReference type="Pfam" id="PF06026">
    <property type="entry name" value="Rib_5-P_isom_A"/>
    <property type="match status" value="1"/>
</dbReference>
<dbReference type="GO" id="GO:0006014">
    <property type="term" value="P:D-ribose metabolic process"/>
    <property type="evidence" value="ECO:0007669"/>
    <property type="project" value="TreeGrafter"/>
</dbReference>
<dbReference type="EMBL" id="BTGU01000072">
    <property type="protein sequence ID" value="GMN57728.1"/>
    <property type="molecule type" value="Genomic_DNA"/>
</dbReference>
<evidence type="ECO:0000313" key="2">
    <source>
        <dbReference type="Proteomes" id="UP001187192"/>
    </source>
</evidence>
<proteinExistence type="predicted"/>
<comment type="caution">
    <text evidence="1">The sequence shown here is derived from an EMBL/GenBank/DDBJ whole genome shotgun (WGS) entry which is preliminary data.</text>
</comment>
<dbReference type="SUPFAM" id="SSF75445">
    <property type="entry name" value="D-ribose-5-phosphate isomerase (RpiA), lid domain"/>
    <property type="match status" value="1"/>
</dbReference>
<dbReference type="PANTHER" id="PTHR11934:SF0">
    <property type="entry name" value="RIBOSE-5-PHOSPHATE ISOMERASE"/>
    <property type="match status" value="1"/>
</dbReference>
<dbReference type="AlphaFoldDB" id="A0AA88DLZ6"/>
<dbReference type="GO" id="GO:0004751">
    <property type="term" value="F:ribose-5-phosphate isomerase activity"/>
    <property type="evidence" value="ECO:0007669"/>
    <property type="project" value="InterPro"/>
</dbReference>
<dbReference type="GO" id="GO:0009052">
    <property type="term" value="P:pentose-phosphate shunt, non-oxidative branch"/>
    <property type="evidence" value="ECO:0007669"/>
    <property type="project" value="InterPro"/>
</dbReference>
<gene>
    <name evidence="1" type="ORF">TIFTF001_026836</name>
</gene>
<keyword evidence="2" id="KW-1185">Reference proteome</keyword>
<dbReference type="InterPro" id="IPR004788">
    <property type="entry name" value="Ribose5P_isomerase_type_A"/>
</dbReference>
<sequence>MLSAALTMYLYALWLKINNDVVYSMTDMCIILADHTKVVHRLGSKFPVASVWWGKNPSYGRVHFSGDVLVPNSYAAFEEQFNALQEWQWFHFSVEVLPIAVTPVLRRLIALGGVPEVRSTSGKDGPVITDLGNMIVDVSFPNGVQNPAELEKNINLIPGVVDNGIVTGVATTVLVAVRNGNDVNVVNLEEFVQDMVARRYTNSVL</sequence>
<name>A0AA88DLZ6_FICCA</name>